<sequence>MVAEHDYPNYAAIISSFSAFGSLVGPLLGGAFSEKVSWRWIFLINIPNRFPYQNHPTVTSRDGVQRTTLARSSSLDLIGAFCLLGASLLLVTDLLEAGVTFEWKAAPSISLFTLSGVLWTAFVLQKYRLSQSEHTTTEPIFPWEFFQNRAWMGTPILSVSRCPLHRRNHRHPAAVPNPRCFSSRSRRPNNTFNLMIALGAVAVNIVADKSRIPPIVLLSVGVASQLTGVCLLSAMTSTTSIPSAIYAYQVLTGLGIGMVFGLCLVLPPVVAKSRDLGEWSAHYALCAGAVLQFRVLGGALALAVEYSVWNNYATTRLQHLLLPDQLSIILRSTAEVSLLPEPLKHQVSEVLISSYNQRTRVLIGFTTAQFVAIMMLWRRPQVSFAHQGRERIQQGSIGADGNGTFK</sequence>
<comment type="subcellular location">
    <subcellularLocation>
        <location evidence="1">Membrane</location>
        <topology evidence="1">Multi-pass membrane protein</topology>
    </subcellularLocation>
</comment>
<evidence type="ECO:0000313" key="7">
    <source>
        <dbReference type="Proteomes" id="UP000799764"/>
    </source>
</evidence>
<feature type="transmembrane region" description="Helical" evidence="5">
    <location>
        <begin position="105"/>
        <end position="124"/>
    </location>
</feature>
<accession>A0A9P4UIW9</accession>
<dbReference type="Gene3D" id="1.20.1720.10">
    <property type="entry name" value="Multidrug resistance protein D"/>
    <property type="match status" value="1"/>
</dbReference>
<dbReference type="GO" id="GO:0022857">
    <property type="term" value="F:transmembrane transporter activity"/>
    <property type="evidence" value="ECO:0007669"/>
    <property type="project" value="TreeGrafter"/>
</dbReference>
<keyword evidence="7" id="KW-1185">Reference proteome</keyword>
<dbReference type="GO" id="GO:0005886">
    <property type="term" value="C:plasma membrane"/>
    <property type="evidence" value="ECO:0007669"/>
    <property type="project" value="TreeGrafter"/>
</dbReference>
<gene>
    <name evidence="6" type="ORF">P171DRAFT_439600</name>
</gene>
<keyword evidence="3 5" id="KW-1133">Transmembrane helix</keyword>
<proteinExistence type="predicted"/>
<feature type="transmembrane region" description="Helical" evidence="5">
    <location>
        <begin position="282"/>
        <end position="304"/>
    </location>
</feature>
<comment type="caution">
    <text evidence="6">The sequence shown here is derived from an EMBL/GenBank/DDBJ whole genome shotgun (WGS) entry which is preliminary data.</text>
</comment>
<keyword evidence="4 5" id="KW-0472">Membrane</keyword>
<feature type="transmembrane region" description="Helical" evidence="5">
    <location>
        <begin position="213"/>
        <end position="234"/>
    </location>
</feature>
<reference evidence="6" key="1">
    <citation type="journal article" date="2020" name="Stud. Mycol.">
        <title>101 Dothideomycetes genomes: a test case for predicting lifestyles and emergence of pathogens.</title>
        <authorList>
            <person name="Haridas S."/>
            <person name="Albert R."/>
            <person name="Binder M."/>
            <person name="Bloem J."/>
            <person name="Labutti K."/>
            <person name="Salamov A."/>
            <person name="Andreopoulos B."/>
            <person name="Baker S."/>
            <person name="Barry K."/>
            <person name="Bills G."/>
            <person name="Bluhm B."/>
            <person name="Cannon C."/>
            <person name="Castanera R."/>
            <person name="Culley D."/>
            <person name="Daum C."/>
            <person name="Ezra D."/>
            <person name="Gonzalez J."/>
            <person name="Henrissat B."/>
            <person name="Kuo A."/>
            <person name="Liang C."/>
            <person name="Lipzen A."/>
            <person name="Lutzoni F."/>
            <person name="Magnuson J."/>
            <person name="Mondo S."/>
            <person name="Nolan M."/>
            <person name="Ohm R."/>
            <person name="Pangilinan J."/>
            <person name="Park H.-J."/>
            <person name="Ramirez L."/>
            <person name="Alfaro M."/>
            <person name="Sun H."/>
            <person name="Tritt A."/>
            <person name="Yoshinaga Y."/>
            <person name="Zwiers L.-H."/>
            <person name="Turgeon B."/>
            <person name="Goodwin S."/>
            <person name="Spatafora J."/>
            <person name="Crous P."/>
            <person name="Grigoriev I."/>
        </authorList>
    </citation>
    <scope>NUCLEOTIDE SEQUENCE</scope>
    <source>
        <strain evidence="6">CBS 690.94</strain>
    </source>
</reference>
<evidence type="ECO:0008006" key="8">
    <source>
        <dbReference type="Google" id="ProtNLM"/>
    </source>
</evidence>
<evidence type="ECO:0000313" key="6">
    <source>
        <dbReference type="EMBL" id="KAF2451073.1"/>
    </source>
</evidence>
<dbReference type="PANTHER" id="PTHR23501:SF43">
    <property type="entry name" value="MULTIDRUG TRANSPORTER, PUTATIVE (AFU_ORTHOLOGUE AFUA_6G03040)-RELATED"/>
    <property type="match status" value="1"/>
</dbReference>
<dbReference type="AlphaFoldDB" id="A0A9P4UIW9"/>
<dbReference type="InterPro" id="IPR036259">
    <property type="entry name" value="MFS_trans_sf"/>
</dbReference>
<dbReference type="SUPFAM" id="SSF103473">
    <property type="entry name" value="MFS general substrate transporter"/>
    <property type="match status" value="2"/>
</dbReference>
<dbReference type="OrthoDB" id="440553at2759"/>
<feature type="transmembrane region" description="Helical" evidence="5">
    <location>
        <begin position="361"/>
        <end position="377"/>
    </location>
</feature>
<feature type="transmembrane region" description="Helical" evidence="5">
    <location>
        <begin position="191"/>
        <end position="207"/>
    </location>
</feature>
<feature type="transmembrane region" description="Helical" evidence="5">
    <location>
        <begin position="75"/>
        <end position="99"/>
    </location>
</feature>
<evidence type="ECO:0000256" key="5">
    <source>
        <dbReference type="SAM" id="Phobius"/>
    </source>
</evidence>
<dbReference type="Proteomes" id="UP000799764">
    <property type="component" value="Unassembled WGS sequence"/>
</dbReference>
<feature type="transmembrane region" description="Helical" evidence="5">
    <location>
        <begin position="12"/>
        <end position="32"/>
    </location>
</feature>
<evidence type="ECO:0000256" key="1">
    <source>
        <dbReference type="ARBA" id="ARBA00004141"/>
    </source>
</evidence>
<evidence type="ECO:0000256" key="2">
    <source>
        <dbReference type="ARBA" id="ARBA00022692"/>
    </source>
</evidence>
<organism evidence="6 7">
    <name type="scientific">Karstenula rhodostoma CBS 690.94</name>
    <dbReference type="NCBI Taxonomy" id="1392251"/>
    <lineage>
        <taxon>Eukaryota</taxon>
        <taxon>Fungi</taxon>
        <taxon>Dikarya</taxon>
        <taxon>Ascomycota</taxon>
        <taxon>Pezizomycotina</taxon>
        <taxon>Dothideomycetes</taxon>
        <taxon>Pleosporomycetidae</taxon>
        <taxon>Pleosporales</taxon>
        <taxon>Massarineae</taxon>
        <taxon>Didymosphaeriaceae</taxon>
        <taxon>Karstenula</taxon>
    </lineage>
</organism>
<dbReference type="EMBL" id="MU001493">
    <property type="protein sequence ID" value="KAF2451073.1"/>
    <property type="molecule type" value="Genomic_DNA"/>
</dbReference>
<dbReference type="PANTHER" id="PTHR23501">
    <property type="entry name" value="MAJOR FACILITATOR SUPERFAMILY"/>
    <property type="match status" value="1"/>
</dbReference>
<feature type="transmembrane region" description="Helical" evidence="5">
    <location>
        <begin position="246"/>
        <end position="270"/>
    </location>
</feature>
<keyword evidence="2 5" id="KW-0812">Transmembrane</keyword>
<protein>
    <recommendedName>
        <fullName evidence="8">MFS general substrate transporter</fullName>
    </recommendedName>
</protein>
<name>A0A9P4UIW9_9PLEO</name>
<evidence type="ECO:0000256" key="3">
    <source>
        <dbReference type="ARBA" id="ARBA00022989"/>
    </source>
</evidence>
<evidence type="ECO:0000256" key="4">
    <source>
        <dbReference type="ARBA" id="ARBA00023136"/>
    </source>
</evidence>